<dbReference type="PANTHER" id="PTHR45721:SF12">
    <property type="entry name" value="INTERMEDIATE FILAMENT PROTEIN IFA-1"/>
    <property type="match status" value="1"/>
</dbReference>
<organism evidence="6 7">
    <name type="scientific">Adineta ricciae</name>
    <name type="common">Rotifer</name>
    <dbReference type="NCBI Taxonomy" id="249248"/>
    <lineage>
        <taxon>Eukaryota</taxon>
        <taxon>Metazoa</taxon>
        <taxon>Spiralia</taxon>
        <taxon>Gnathifera</taxon>
        <taxon>Rotifera</taxon>
        <taxon>Eurotatoria</taxon>
        <taxon>Bdelloidea</taxon>
        <taxon>Adinetida</taxon>
        <taxon>Adinetidae</taxon>
        <taxon>Adineta</taxon>
    </lineage>
</organism>
<sequence length="608" mass="69409">MTDNYGPRQSRMSHDVDRPNEPTYDTLSSATTYRSAVSPRVTNVQRSRPTGLGVTSSSTKIFQNYSSSGNTGFGPGLASLANLTGVPMRGGPLGTYTGVATITLSRKRDKHDLELLNDKFAQYVEKVRFLEAQNRKLNMELEALRSRAGQGSSRIKEMYDIERDEAENLIDDTKHEVATARAKAEKLEQEVKRQAARVKDITGSTEAERREIDNLQRKIAENEAQIALLRRRIADLEDESRRYKLESQRLSSEISRLQNEIQNELFIKASCEVEKVALEDEIETLKQIHEAELAELRSQSVSNDLDPSQFFRNELSQAIQEVRNDYENNIDNRRNELQNQYHLLVKQTVIHNQPTDSVVNIQQVKQSERLRTDILQKQNQNAHLEAKNKEMRNRLDELRRKIKETQDQAAHDRAKGERDIDEARRNLERAKAQYDQIIEFKTSLEKEIDAYRKQLEGPDGLQGCVDRIVQNAEQKALERPVGPIYSKSIRSTTSIRHTFINSSGSNYAQGNPTPGATISNLATQSPPTGGAYQTASSTHRDVIYRNQPNNNNASRNSTSHYEISYDDSFREPPHEYTNLTNVYRNTTQRESVRARQSADYETIPEHLE</sequence>
<dbReference type="Pfam" id="PF00038">
    <property type="entry name" value="Filament"/>
    <property type="match status" value="1"/>
</dbReference>
<dbReference type="Gene3D" id="1.20.5.1160">
    <property type="entry name" value="Vasodilator-stimulated phosphoprotein"/>
    <property type="match status" value="1"/>
</dbReference>
<dbReference type="InterPro" id="IPR039008">
    <property type="entry name" value="IF_rod_dom"/>
</dbReference>
<feature type="coiled-coil region" evidence="3">
    <location>
        <begin position="367"/>
        <end position="447"/>
    </location>
</feature>
<evidence type="ECO:0000313" key="7">
    <source>
        <dbReference type="Proteomes" id="UP000663828"/>
    </source>
</evidence>
<dbReference type="PANTHER" id="PTHR45721">
    <property type="entry name" value="LAMIN DM0-RELATED"/>
    <property type="match status" value="1"/>
</dbReference>
<feature type="coiled-coil region" evidence="3">
    <location>
        <begin position="113"/>
        <end position="336"/>
    </location>
</feature>
<keyword evidence="7" id="KW-1185">Reference proteome</keyword>
<dbReference type="GO" id="GO:0090435">
    <property type="term" value="P:protein localization to nuclear envelope"/>
    <property type="evidence" value="ECO:0007669"/>
    <property type="project" value="TreeGrafter"/>
</dbReference>
<dbReference type="GO" id="GO:0007097">
    <property type="term" value="P:nuclear migration"/>
    <property type="evidence" value="ECO:0007669"/>
    <property type="project" value="TreeGrafter"/>
</dbReference>
<protein>
    <recommendedName>
        <fullName evidence="5">IF rod domain-containing protein</fullName>
    </recommendedName>
</protein>
<feature type="domain" description="IF rod" evidence="5">
    <location>
        <begin position="109"/>
        <end position="462"/>
    </location>
</feature>
<reference evidence="6" key="1">
    <citation type="submission" date="2021-02" db="EMBL/GenBank/DDBJ databases">
        <authorList>
            <person name="Nowell W R."/>
        </authorList>
    </citation>
    <scope>NUCLEOTIDE SEQUENCE</scope>
</reference>
<dbReference type="AlphaFoldDB" id="A0A815PMN7"/>
<evidence type="ECO:0000259" key="5">
    <source>
        <dbReference type="PROSITE" id="PS51842"/>
    </source>
</evidence>
<feature type="region of interest" description="Disordered" evidence="4">
    <location>
        <begin position="1"/>
        <end position="55"/>
    </location>
</feature>
<proteinExistence type="predicted"/>
<name>A0A815PMN7_ADIRI</name>
<feature type="region of interest" description="Disordered" evidence="4">
    <location>
        <begin position="587"/>
        <end position="608"/>
    </location>
</feature>
<dbReference type="Gene3D" id="1.20.5.170">
    <property type="match status" value="1"/>
</dbReference>
<feature type="region of interest" description="Disordered" evidence="4">
    <location>
        <begin position="502"/>
        <end position="536"/>
    </location>
</feature>
<dbReference type="GO" id="GO:0006998">
    <property type="term" value="P:nuclear envelope organization"/>
    <property type="evidence" value="ECO:0007669"/>
    <property type="project" value="TreeGrafter"/>
</dbReference>
<dbReference type="PROSITE" id="PS51842">
    <property type="entry name" value="IF_ROD_2"/>
    <property type="match status" value="1"/>
</dbReference>
<feature type="compositionally biased region" description="Basic and acidic residues" evidence="4">
    <location>
        <begin position="590"/>
        <end position="608"/>
    </location>
</feature>
<dbReference type="GO" id="GO:0005652">
    <property type="term" value="C:nuclear lamina"/>
    <property type="evidence" value="ECO:0007669"/>
    <property type="project" value="TreeGrafter"/>
</dbReference>
<dbReference type="GO" id="GO:0005200">
    <property type="term" value="F:structural constituent of cytoskeleton"/>
    <property type="evidence" value="ECO:0007669"/>
    <property type="project" value="TreeGrafter"/>
</dbReference>
<dbReference type="SUPFAM" id="SSF64593">
    <property type="entry name" value="Intermediate filament protein, coiled coil region"/>
    <property type="match status" value="2"/>
</dbReference>
<dbReference type="SMART" id="SM01391">
    <property type="entry name" value="Filament"/>
    <property type="match status" value="1"/>
</dbReference>
<dbReference type="Proteomes" id="UP000663828">
    <property type="component" value="Unassembled WGS sequence"/>
</dbReference>
<evidence type="ECO:0000313" key="6">
    <source>
        <dbReference type="EMBL" id="CAF1451326.1"/>
    </source>
</evidence>
<evidence type="ECO:0000256" key="2">
    <source>
        <dbReference type="ARBA" id="ARBA00023054"/>
    </source>
</evidence>
<keyword evidence="1" id="KW-0403">Intermediate filament</keyword>
<dbReference type="EMBL" id="CAJNOR010003827">
    <property type="protein sequence ID" value="CAF1451326.1"/>
    <property type="molecule type" value="Genomic_DNA"/>
</dbReference>
<evidence type="ECO:0000256" key="3">
    <source>
        <dbReference type="SAM" id="Coils"/>
    </source>
</evidence>
<gene>
    <name evidence="6" type="ORF">XAT740_LOCUS36898</name>
</gene>
<dbReference type="GO" id="GO:0031507">
    <property type="term" value="P:heterochromatin formation"/>
    <property type="evidence" value="ECO:0007669"/>
    <property type="project" value="TreeGrafter"/>
</dbReference>
<evidence type="ECO:0000256" key="1">
    <source>
        <dbReference type="ARBA" id="ARBA00022754"/>
    </source>
</evidence>
<accession>A0A815PMN7</accession>
<comment type="caution">
    <text evidence="6">The sequence shown here is derived from an EMBL/GenBank/DDBJ whole genome shotgun (WGS) entry which is preliminary data.</text>
</comment>
<keyword evidence="2 3" id="KW-0175">Coiled coil</keyword>
<evidence type="ECO:0000256" key="4">
    <source>
        <dbReference type="SAM" id="MobiDB-lite"/>
    </source>
</evidence>
<dbReference type="GO" id="GO:0005882">
    <property type="term" value="C:intermediate filament"/>
    <property type="evidence" value="ECO:0007669"/>
    <property type="project" value="UniProtKB-KW"/>
</dbReference>
<dbReference type="GO" id="GO:0051664">
    <property type="term" value="P:nuclear pore localization"/>
    <property type="evidence" value="ECO:0007669"/>
    <property type="project" value="TreeGrafter"/>
</dbReference>
<feature type="compositionally biased region" description="Polar residues" evidence="4">
    <location>
        <begin position="23"/>
        <end position="55"/>
    </location>
</feature>